<comment type="caution">
    <text evidence="1">The sequence shown here is derived from an EMBL/GenBank/DDBJ whole genome shotgun (WGS) entry which is preliminary data.</text>
</comment>
<evidence type="ECO:0000313" key="1">
    <source>
        <dbReference type="EMBL" id="MFD2610765.1"/>
    </source>
</evidence>
<sequence>MRLHERAAQTWAVLAWAAHHRQNMTYQQLSQATGMFTGGLGNVLALIQEYCKARQLPPLTVLVVQKDTGKPGLGFEGQDIALAQAQVFNFDWLTHGNPQPEGLIRKAAPVMDTALPEAP</sequence>
<organism evidence="1 2">
    <name type="scientific">Deinococcus taklimakanensis</name>
    <dbReference type="NCBI Taxonomy" id="536443"/>
    <lineage>
        <taxon>Bacteria</taxon>
        <taxon>Thermotogati</taxon>
        <taxon>Deinococcota</taxon>
        <taxon>Deinococci</taxon>
        <taxon>Deinococcales</taxon>
        <taxon>Deinococcaceae</taxon>
        <taxon>Deinococcus</taxon>
    </lineage>
</organism>
<dbReference type="EMBL" id="JBHUMK010000079">
    <property type="protein sequence ID" value="MFD2610765.1"/>
    <property type="molecule type" value="Genomic_DNA"/>
</dbReference>
<reference evidence="2" key="1">
    <citation type="journal article" date="2019" name="Int. J. Syst. Evol. Microbiol.">
        <title>The Global Catalogue of Microorganisms (GCM) 10K type strain sequencing project: providing services to taxonomists for standard genome sequencing and annotation.</title>
        <authorList>
            <consortium name="The Broad Institute Genomics Platform"/>
            <consortium name="The Broad Institute Genome Sequencing Center for Infectious Disease"/>
            <person name="Wu L."/>
            <person name="Ma J."/>
        </authorList>
    </citation>
    <scope>NUCLEOTIDE SEQUENCE [LARGE SCALE GENOMIC DNA]</scope>
    <source>
        <strain evidence="2">KCTC 33842</strain>
    </source>
</reference>
<name>A0ABW5P703_9DEIO</name>
<keyword evidence="2" id="KW-1185">Reference proteome</keyword>
<protein>
    <submittedName>
        <fullName evidence="1">Uncharacterized protein</fullName>
    </submittedName>
</protein>
<dbReference type="RefSeq" id="WP_386847156.1">
    <property type="nucleotide sequence ID" value="NZ_JBHUMK010000079.1"/>
</dbReference>
<gene>
    <name evidence="1" type="ORF">ACFSR9_15190</name>
</gene>
<evidence type="ECO:0000313" key="2">
    <source>
        <dbReference type="Proteomes" id="UP001597475"/>
    </source>
</evidence>
<dbReference type="Proteomes" id="UP001597475">
    <property type="component" value="Unassembled WGS sequence"/>
</dbReference>
<accession>A0ABW5P703</accession>
<proteinExistence type="predicted"/>